<dbReference type="RefSeq" id="WP_090096543.1">
    <property type="nucleotide sequence ID" value="NZ_FNIX01000002.1"/>
</dbReference>
<dbReference type="PANTHER" id="PTHR46648">
    <property type="entry name" value="HIT FAMILY PROTEIN 1"/>
    <property type="match status" value="1"/>
</dbReference>
<dbReference type="GO" id="GO:0003824">
    <property type="term" value="F:catalytic activity"/>
    <property type="evidence" value="ECO:0007669"/>
    <property type="project" value="InterPro"/>
</dbReference>
<dbReference type="InterPro" id="IPR011146">
    <property type="entry name" value="HIT-like"/>
</dbReference>
<evidence type="ECO:0000259" key="4">
    <source>
        <dbReference type="PROSITE" id="PS51084"/>
    </source>
</evidence>
<proteinExistence type="predicted"/>
<organism evidence="5 6">
    <name type="scientific">Lentzea jiangxiensis</name>
    <dbReference type="NCBI Taxonomy" id="641025"/>
    <lineage>
        <taxon>Bacteria</taxon>
        <taxon>Bacillati</taxon>
        <taxon>Actinomycetota</taxon>
        <taxon>Actinomycetes</taxon>
        <taxon>Pseudonocardiales</taxon>
        <taxon>Pseudonocardiaceae</taxon>
        <taxon>Lentzea</taxon>
    </lineage>
</organism>
<evidence type="ECO:0000256" key="2">
    <source>
        <dbReference type="PIRSR" id="PIRSR601310-3"/>
    </source>
</evidence>
<dbReference type="SUPFAM" id="SSF54197">
    <property type="entry name" value="HIT-like"/>
    <property type="match status" value="1"/>
</dbReference>
<dbReference type="Gene3D" id="3.30.428.10">
    <property type="entry name" value="HIT-like"/>
    <property type="match status" value="1"/>
</dbReference>
<evidence type="ECO:0000256" key="1">
    <source>
        <dbReference type="PIRSR" id="PIRSR601310-1"/>
    </source>
</evidence>
<protein>
    <submittedName>
        <fullName evidence="5">Histidine triad (HIT) family protein</fullName>
    </submittedName>
</protein>
<dbReference type="Pfam" id="PF01230">
    <property type="entry name" value="HIT"/>
    <property type="match status" value="1"/>
</dbReference>
<sequence>MPTTQTCTFCSIAAGEVPAQVVHEWPDAIAIIPPNAVTAGGGHVLVLPRCHVATATEDPTVTGTVAVRAAQLANALGWEHLNMIDNVGADASQTVFHYHRHMVRRRAGDRIQLPWPQEN</sequence>
<reference evidence="6" key="1">
    <citation type="submission" date="2016-10" db="EMBL/GenBank/DDBJ databases">
        <authorList>
            <person name="Varghese N."/>
            <person name="Submissions S."/>
        </authorList>
    </citation>
    <scope>NUCLEOTIDE SEQUENCE [LARGE SCALE GENOMIC DNA]</scope>
    <source>
        <strain evidence="6">CGMCC 4.6609</strain>
    </source>
</reference>
<dbReference type="AlphaFoldDB" id="A0A1H0JN67"/>
<dbReference type="STRING" id="641025.SAMN05421507_102572"/>
<feature type="domain" description="HIT" evidence="4">
    <location>
        <begin position="8"/>
        <end position="112"/>
    </location>
</feature>
<evidence type="ECO:0000313" key="5">
    <source>
        <dbReference type="EMBL" id="SDO45186.1"/>
    </source>
</evidence>
<dbReference type="PROSITE" id="PS51084">
    <property type="entry name" value="HIT_2"/>
    <property type="match status" value="1"/>
</dbReference>
<evidence type="ECO:0000313" key="6">
    <source>
        <dbReference type="Proteomes" id="UP000199691"/>
    </source>
</evidence>
<dbReference type="Proteomes" id="UP000199691">
    <property type="component" value="Unassembled WGS sequence"/>
</dbReference>
<feature type="active site" description="Tele-AMP-histidine intermediate" evidence="1">
    <location>
        <position position="99"/>
    </location>
</feature>
<evidence type="ECO:0000256" key="3">
    <source>
        <dbReference type="PROSITE-ProRule" id="PRU00464"/>
    </source>
</evidence>
<dbReference type="InterPro" id="IPR036265">
    <property type="entry name" value="HIT-like_sf"/>
</dbReference>
<name>A0A1H0JN67_9PSEU</name>
<feature type="short sequence motif" description="Histidine triad motif" evidence="2 3">
    <location>
        <begin position="97"/>
        <end position="101"/>
    </location>
</feature>
<dbReference type="EMBL" id="FNIX01000002">
    <property type="protein sequence ID" value="SDO45186.1"/>
    <property type="molecule type" value="Genomic_DNA"/>
</dbReference>
<dbReference type="PANTHER" id="PTHR46648:SF1">
    <property type="entry name" value="ADENOSINE 5'-MONOPHOSPHORAMIDASE HNT1"/>
    <property type="match status" value="1"/>
</dbReference>
<dbReference type="GO" id="GO:0009117">
    <property type="term" value="P:nucleotide metabolic process"/>
    <property type="evidence" value="ECO:0007669"/>
    <property type="project" value="TreeGrafter"/>
</dbReference>
<keyword evidence="6" id="KW-1185">Reference proteome</keyword>
<accession>A0A1H0JN67</accession>
<dbReference type="InterPro" id="IPR001310">
    <property type="entry name" value="Histidine_triad_HIT"/>
</dbReference>
<dbReference type="OrthoDB" id="9784774at2"/>
<gene>
    <name evidence="5" type="ORF">SAMN05421507_102572</name>
</gene>